<dbReference type="RefSeq" id="WP_143610678.1">
    <property type="nucleotide sequence ID" value="NZ_CP107955.1"/>
</dbReference>
<evidence type="ECO:0000313" key="2">
    <source>
        <dbReference type="Proteomes" id="UP001257627"/>
    </source>
</evidence>
<evidence type="ECO:0000313" key="1">
    <source>
        <dbReference type="EMBL" id="MDU8991274.1"/>
    </source>
</evidence>
<reference evidence="1 2" key="1">
    <citation type="submission" date="2023-02" db="EMBL/GenBank/DDBJ databases">
        <authorList>
            <person name="Maleckis M."/>
        </authorList>
    </citation>
    <scope>NUCLEOTIDE SEQUENCE [LARGE SCALE GENOMIC DNA]</scope>
    <source>
        <strain evidence="1 2">P8-A2</strain>
    </source>
</reference>
<sequence>MEPFVLAAAVPEVDDASMAESTGWAIDHVKSLRSGLPGARNATMILPALAGGSVQPCARNWAAEDARILGTSLIGRSVTVETSASS</sequence>
<keyword evidence="2" id="KW-1185">Reference proteome</keyword>
<accession>A0ABU3UBK2</accession>
<dbReference type="EMBL" id="JARAKF010000001">
    <property type="protein sequence ID" value="MDU8991274.1"/>
    <property type="molecule type" value="Genomic_DNA"/>
</dbReference>
<protein>
    <submittedName>
        <fullName evidence="1">Uncharacterized protein</fullName>
    </submittedName>
</protein>
<dbReference type="Proteomes" id="UP001257627">
    <property type="component" value="Unassembled WGS sequence"/>
</dbReference>
<name>A0ABU3UBK2_9ACTN</name>
<proteinExistence type="predicted"/>
<gene>
    <name evidence="1" type="ORF">PU648_02420</name>
</gene>
<organism evidence="1 2">
    <name type="scientific">Streptomyces mirabilis</name>
    <dbReference type="NCBI Taxonomy" id="68239"/>
    <lineage>
        <taxon>Bacteria</taxon>
        <taxon>Bacillati</taxon>
        <taxon>Actinomycetota</taxon>
        <taxon>Actinomycetes</taxon>
        <taxon>Kitasatosporales</taxon>
        <taxon>Streptomycetaceae</taxon>
        <taxon>Streptomyces</taxon>
    </lineage>
</organism>
<comment type="caution">
    <text evidence="1">The sequence shown here is derived from an EMBL/GenBank/DDBJ whole genome shotgun (WGS) entry which is preliminary data.</text>
</comment>